<keyword evidence="3" id="KW-1185">Reference proteome</keyword>
<keyword evidence="1" id="KW-0732">Signal</keyword>
<name>A0ABS9IZL5_9FLAO</name>
<gene>
    <name evidence="2" type="ORF">JM658_01730</name>
</gene>
<dbReference type="Pfam" id="PF16395">
    <property type="entry name" value="DUF5004"/>
    <property type="match status" value="1"/>
</dbReference>
<dbReference type="EMBL" id="JAETXX010000001">
    <property type="protein sequence ID" value="MCF8713533.1"/>
    <property type="molecule type" value="Genomic_DNA"/>
</dbReference>
<sequence>MKTRKLIAASLFVALTGLFISCDDDDTVSCTPDYTGALSDEETTFVGSWELTGITSDEEIDLTDDEEENPSTDIYAQQTECQNDIVYTFNSDRTYTYEQGGVVEDCEATEDFSGSWKLGGTTLGLVTNCYESIQTLEFNAEETEYTVQTSGIATDASGQQIQIVVTYTYSQKLAEIEPAN</sequence>
<organism evidence="2 3">
    <name type="scientific">Joostella atrarenae</name>
    <dbReference type="NCBI Taxonomy" id="679257"/>
    <lineage>
        <taxon>Bacteria</taxon>
        <taxon>Pseudomonadati</taxon>
        <taxon>Bacteroidota</taxon>
        <taxon>Flavobacteriia</taxon>
        <taxon>Flavobacteriales</taxon>
        <taxon>Flavobacteriaceae</taxon>
        <taxon>Joostella</taxon>
    </lineage>
</organism>
<reference evidence="2 3" key="1">
    <citation type="submission" date="2021-01" db="EMBL/GenBank/DDBJ databases">
        <title>Genome sequencing of Joostella atrarenae M1-2 (= KCTC 23194).</title>
        <authorList>
            <person name="Zakaria M.R."/>
            <person name="Lam M.Q."/>
            <person name="Chong C.S."/>
        </authorList>
    </citation>
    <scope>NUCLEOTIDE SEQUENCE [LARGE SCALE GENOMIC DNA]</scope>
    <source>
        <strain evidence="2 3">M1-2</strain>
    </source>
</reference>
<dbReference type="RefSeq" id="WP_236957502.1">
    <property type="nucleotide sequence ID" value="NZ_JAETXX010000001.1"/>
</dbReference>
<evidence type="ECO:0000313" key="2">
    <source>
        <dbReference type="EMBL" id="MCF8713533.1"/>
    </source>
</evidence>
<dbReference type="PROSITE" id="PS51257">
    <property type="entry name" value="PROKAR_LIPOPROTEIN"/>
    <property type="match status" value="1"/>
</dbReference>
<feature type="signal peptide" evidence="1">
    <location>
        <begin position="1"/>
        <end position="21"/>
    </location>
</feature>
<comment type="caution">
    <text evidence="2">The sequence shown here is derived from an EMBL/GenBank/DDBJ whole genome shotgun (WGS) entry which is preliminary data.</text>
</comment>
<evidence type="ECO:0000256" key="1">
    <source>
        <dbReference type="SAM" id="SignalP"/>
    </source>
</evidence>
<accession>A0ABS9IZL5</accession>
<protein>
    <submittedName>
        <fullName evidence="2">DUF5004 domain-containing protein</fullName>
    </submittedName>
</protein>
<proteinExistence type="predicted"/>
<dbReference type="Proteomes" id="UP000829517">
    <property type="component" value="Unassembled WGS sequence"/>
</dbReference>
<feature type="chain" id="PRO_5045404853" evidence="1">
    <location>
        <begin position="22"/>
        <end position="180"/>
    </location>
</feature>
<evidence type="ECO:0000313" key="3">
    <source>
        <dbReference type="Proteomes" id="UP000829517"/>
    </source>
</evidence>
<dbReference type="InterPro" id="IPR032168">
    <property type="entry name" value="DUF5004"/>
</dbReference>